<evidence type="ECO:0008006" key="3">
    <source>
        <dbReference type="Google" id="ProtNLM"/>
    </source>
</evidence>
<proteinExistence type="predicted"/>
<reference evidence="1 2" key="1">
    <citation type="submission" date="2016-02" db="EMBL/GenBank/DDBJ databases">
        <title>Genome analysis of coral dinoflagellate symbionts highlights evolutionary adaptations to a symbiotic lifestyle.</title>
        <authorList>
            <person name="Aranda M."/>
            <person name="Li Y."/>
            <person name="Liew Y.J."/>
            <person name="Baumgarten S."/>
            <person name="Simakov O."/>
            <person name="Wilson M."/>
            <person name="Piel J."/>
            <person name="Ashoor H."/>
            <person name="Bougouffa S."/>
            <person name="Bajic V.B."/>
            <person name="Ryu T."/>
            <person name="Ravasi T."/>
            <person name="Bayer T."/>
            <person name="Micklem G."/>
            <person name="Kim H."/>
            <person name="Bhak J."/>
            <person name="Lajeunesse T.C."/>
            <person name="Voolstra C.R."/>
        </authorList>
    </citation>
    <scope>NUCLEOTIDE SEQUENCE [LARGE SCALE GENOMIC DNA]</scope>
    <source>
        <strain evidence="1 2">CCMP2467</strain>
    </source>
</reference>
<dbReference type="Gene3D" id="3.40.50.80">
    <property type="entry name" value="Nucleotide-binding domain of ferredoxin-NADP reductase (FNR) module"/>
    <property type="match status" value="1"/>
</dbReference>
<sequence>MKELQLYCWSCCQAGKPPAMCLQGPYGCPCAPAKEAQRIVFVLGGVGVTPALSLAAREQASGREASKLSTQLKSLSCAKDLVKELESYIVDFDELYLEIRKLFKQRFSSGWAVRTQKT</sequence>
<evidence type="ECO:0000313" key="1">
    <source>
        <dbReference type="EMBL" id="OLP75460.1"/>
    </source>
</evidence>
<dbReference type="Proteomes" id="UP000186817">
    <property type="component" value="Unassembled WGS sequence"/>
</dbReference>
<accession>A0A1Q9BY05</accession>
<protein>
    <recommendedName>
        <fullName evidence="3">Ferric reductase NAD binding domain-containing protein</fullName>
    </recommendedName>
</protein>
<keyword evidence="2" id="KW-1185">Reference proteome</keyword>
<dbReference type="EMBL" id="LSRX01002467">
    <property type="protein sequence ID" value="OLP75460.1"/>
    <property type="molecule type" value="Genomic_DNA"/>
</dbReference>
<evidence type="ECO:0000313" key="2">
    <source>
        <dbReference type="Proteomes" id="UP000186817"/>
    </source>
</evidence>
<gene>
    <name evidence="1" type="ORF">AK812_SmicGene44734</name>
</gene>
<dbReference type="SUPFAM" id="SSF52343">
    <property type="entry name" value="Ferredoxin reductase-like, C-terminal NADP-linked domain"/>
    <property type="match status" value="1"/>
</dbReference>
<organism evidence="1 2">
    <name type="scientific">Symbiodinium microadriaticum</name>
    <name type="common">Dinoflagellate</name>
    <name type="synonym">Zooxanthella microadriatica</name>
    <dbReference type="NCBI Taxonomy" id="2951"/>
    <lineage>
        <taxon>Eukaryota</taxon>
        <taxon>Sar</taxon>
        <taxon>Alveolata</taxon>
        <taxon>Dinophyceae</taxon>
        <taxon>Suessiales</taxon>
        <taxon>Symbiodiniaceae</taxon>
        <taxon>Symbiodinium</taxon>
    </lineage>
</organism>
<name>A0A1Q9BY05_SYMMI</name>
<dbReference type="InterPro" id="IPR039261">
    <property type="entry name" value="FNR_nucleotide-bd"/>
</dbReference>
<dbReference type="AlphaFoldDB" id="A0A1Q9BY05"/>
<dbReference type="OrthoDB" id="167398at2759"/>
<comment type="caution">
    <text evidence="1">The sequence shown here is derived from an EMBL/GenBank/DDBJ whole genome shotgun (WGS) entry which is preliminary data.</text>
</comment>